<proteinExistence type="predicted"/>
<accession>A0A059PAM0</accession>
<evidence type="ECO:0000313" key="1">
    <source>
        <dbReference type="EMBL" id="AFY98437.1"/>
    </source>
</evidence>
<gene>
    <name evidence="1" type="ORF">phiLN34_027</name>
</gene>
<organism evidence="1 2">
    <name type="scientific">Leuconostoc phage LN34</name>
    <dbReference type="NCBI Taxonomy" id="1262519"/>
    <lineage>
        <taxon>Viruses</taxon>
        <taxon>Duplodnaviria</taxon>
        <taxon>Heunggongvirae</taxon>
        <taxon>Uroviricota</taxon>
        <taxon>Caudoviricetes</taxon>
        <taxon>Mccleskeyvirinae</taxon>
        <taxon>Unaquatrovirus</taxon>
        <taxon>Unaquatrovirus LN34</taxon>
    </lineage>
</organism>
<evidence type="ECO:0000313" key="2">
    <source>
        <dbReference type="Proteomes" id="UP000204240"/>
    </source>
</evidence>
<protein>
    <submittedName>
        <fullName evidence="1">Uncharacterized protein</fullName>
    </submittedName>
</protein>
<dbReference type="RefSeq" id="YP_009044898.1">
    <property type="nucleotide sequence ID" value="NC_024388.1"/>
</dbReference>
<name>A0A059PAM0_9CAUD</name>
<keyword evidence="2" id="KW-1185">Reference proteome</keyword>
<sequence length="54" mass="6415">MNNTQELREFVWSKISDRLKSRGIDMYGLKNMNNRDFTGVYNQAWDVTIKEMGL</sequence>
<dbReference type="KEGG" id="vg:19736013"/>
<dbReference type="EMBL" id="KC013027">
    <property type="protein sequence ID" value="AFY98437.1"/>
    <property type="molecule type" value="Genomic_DNA"/>
</dbReference>
<reference evidence="1 2" key="1">
    <citation type="journal article" date="2014" name="Int. J. Food Microbiol.">
        <title>Sequence and comparative analysis of Leuconostoc dairy bacteriophages.</title>
        <authorList>
            <person name="Kot W."/>
            <person name="Hansen L.H."/>
            <person name="Neve H."/>
            <person name="Hammer K."/>
            <person name="Jacobsen S."/>
            <person name="Pedersen P.D."/>
            <person name="Sorensen S.J."/>
            <person name="Heller K.J."/>
            <person name="Vogensen F.K."/>
        </authorList>
    </citation>
    <scope>NUCLEOTIDE SEQUENCE [LARGE SCALE GENOMIC DNA]</scope>
</reference>
<dbReference type="GeneID" id="19736013"/>
<dbReference type="Proteomes" id="UP000204240">
    <property type="component" value="Segment"/>
</dbReference>